<evidence type="ECO:0000313" key="11">
    <source>
        <dbReference type="Proteomes" id="UP000813463"/>
    </source>
</evidence>
<evidence type="ECO:0000256" key="3">
    <source>
        <dbReference type="ARBA" id="ARBA00022448"/>
    </source>
</evidence>
<evidence type="ECO:0000256" key="5">
    <source>
        <dbReference type="ARBA" id="ARBA00022737"/>
    </source>
</evidence>
<dbReference type="InterPro" id="IPR023395">
    <property type="entry name" value="MCP_dom_sf"/>
</dbReference>
<dbReference type="AlphaFoldDB" id="A0A9R0JQA2"/>
<dbReference type="GeneID" id="110783037"/>
<dbReference type="PANTHER" id="PTHR45667">
    <property type="entry name" value="S-ADENOSYLMETHIONINE MITOCHONDRIAL CARRIER PROTEIN"/>
    <property type="match status" value="1"/>
</dbReference>
<evidence type="ECO:0000256" key="10">
    <source>
        <dbReference type="SAM" id="Phobius"/>
    </source>
</evidence>
<dbReference type="Proteomes" id="UP000813463">
    <property type="component" value="Chromosome 3"/>
</dbReference>
<keyword evidence="3 9" id="KW-0813">Transport</keyword>
<evidence type="ECO:0000256" key="4">
    <source>
        <dbReference type="ARBA" id="ARBA00022692"/>
    </source>
</evidence>
<protein>
    <submittedName>
        <fullName evidence="12">Protein MITOFERRINLIKE 1, chloroplastic-like</fullName>
    </submittedName>
</protein>
<dbReference type="GO" id="GO:0005743">
    <property type="term" value="C:mitochondrial inner membrane"/>
    <property type="evidence" value="ECO:0000318"/>
    <property type="project" value="GO_Central"/>
</dbReference>
<name>A0A9R0JQA2_SPIOL</name>
<feature type="transmembrane region" description="Helical" evidence="10">
    <location>
        <begin position="188"/>
        <end position="206"/>
    </location>
</feature>
<dbReference type="GO" id="GO:0000095">
    <property type="term" value="F:S-adenosyl-L-methionine transmembrane transporter activity"/>
    <property type="evidence" value="ECO:0000318"/>
    <property type="project" value="GO_Central"/>
</dbReference>
<dbReference type="OrthoDB" id="276989at2759"/>
<keyword evidence="6 10" id="KW-1133">Transmembrane helix</keyword>
<reference evidence="12" key="2">
    <citation type="submission" date="2025-08" db="UniProtKB">
        <authorList>
            <consortium name="RefSeq"/>
        </authorList>
    </citation>
    <scope>IDENTIFICATION</scope>
    <source>
        <tissue evidence="12">Leaf</tissue>
    </source>
</reference>
<feature type="repeat" description="Solcar" evidence="8">
    <location>
        <begin position="277"/>
        <end position="367"/>
    </location>
</feature>
<dbReference type="KEGG" id="soe:110783037"/>
<dbReference type="RefSeq" id="XP_021843024.1">
    <property type="nucleotide sequence ID" value="XM_021987332.2"/>
</dbReference>
<dbReference type="PROSITE" id="PS50920">
    <property type="entry name" value="SOLCAR"/>
    <property type="match status" value="3"/>
</dbReference>
<keyword evidence="11" id="KW-1185">Reference proteome</keyword>
<proteinExistence type="inferred from homology"/>
<dbReference type="Pfam" id="PF00153">
    <property type="entry name" value="Mito_carr"/>
    <property type="match status" value="3"/>
</dbReference>
<dbReference type="SUPFAM" id="SSF103506">
    <property type="entry name" value="Mitochondrial carrier"/>
    <property type="match status" value="1"/>
</dbReference>
<comment type="subcellular location">
    <subcellularLocation>
        <location evidence="1">Membrane</location>
        <topology evidence="1">Multi-pass membrane protein</topology>
    </subcellularLocation>
</comment>
<evidence type="ECO:0000256" key="1">
    <source>
        <dbReference type="ARBA" id="ARBA00004141"/>
    </source>
</evidence>
<comment type="similarity">
    <text evidence="2 9">Belongs to the mitochondrial carrier (TC 2.A.29) family.</text>
</comment>
<dbReference type="Gene3D" id="1.50.40.10">
    <property type="entry name" value="Mitochondrial carrier domain"/>
    <property type="match status" value="2"/>
</dbReference>
<evidence type="ECO:0000313" key="12">
    <source>
        <dbReference type="RefSeq" id="XP_021843024.1"/>
    </source>
</evidence>
<reference evidence="11" key="1">
    <citation type="journal article" date="2021" name="Nat. Commun.">
        <title>Genomic analyses provide insights into spinach domestication and the genetic basis of agronomic traits.</title>
        <authorList>
            <person name="Cai X."/>
            <person name="Sun X."/>
            <person name="Xu C."/>
            <person name="Sun H."/>
            <person name="Wang X."/>
            <person name="Ge C."/>
            <person name="Zhang Z."/>
            <person name="Wang Q."/>
            <person name="Fei Z."/>
            <person name="Jiao C."/>
            <person name="Wang Q."/>
        </authorList>
    </citation>
    <scope>NUCLEOTIDE SEQUENCE [LARGE SCALE GENOMIC DNA]</scope>
    <source>
        <strain evidence="11">cv. Varoflay</strain>
    </source>
</reference>
<keyword evidence="7 8" id="KW-0472">Membrane</keyword>
<feature type="repeat" description="Solcar" evidence="8">
    <location>
        <begin position="91"/>
        <end position="177"/>
    </location>
</feature>
<feature type="repeat" description="Solcar" evidence="8">
    <location>
        <begin position="185"/>
        <end position="267"/>
    </location>
</feature>
<dbReference type="FunFam" id="1.50.40.10:FF:000097">
    <property type="entry name" value="Protein MITOFERRINLIKE 1, chloroplastic"/>
    <property type="match status" value="1"/>
</dbReference>
<gene>
    <name evidence="12" type="primary">LOC110783037</name>
</gene>
<dbReference type="InterPro" id="IPR018108">
    <property type="entry name" value="MCP_transmembrane"/>
</dbReference>
<accession>A0A9R0JQA2</accession>
<evidence type="ECO:0000256" key="9">
    <source>
        <dbReference type="RuleBase" id="RU000488"/>
    </source>
</evidence>
<evidence type="ECO:0000256" key="7">
    <source>
        <dbReference type="ARBA" id="ARBA00023136"/>
    </source>
</evidence>
<sequence length="387" mass="41883">MKTQKSSSSMSLQTLLPLNSTSNHHHFNTSFTQLNSILISSKTRKSTNNDKITPSSHFLCTSMSMQPKLQTPTPTPKTTTKSTMDSLSVFERAVIGMCAGASAGAFTYFTLHPLDTIKTKLQTKGASQIYKNTLDAIVKTFQTKGVSSFYSGISAVIVGSTFSSALLFGTCEFGKSFLSNFEAFPSLLVPPTASLMGSVVSSAVMVPKELITQRMQAGVKGKSWEILAQILKRDGLLGLYTGYSATLLRNLPAGVLSYSSFEWLKTAILIKKEKKKLTPLESVCCGALAGAISASLTTPLDVVKTRMMTQFHGVMVVNNNYGVSEIVKQILMEEGLVGLTRGMGARVVHSACFSAIGYFAFETARLAILDHYLKHKNHQQSNTPSVP</sequence>
<keyword evidence="5" id="KW-0677">Repeat</keyword>
<evidence type="ECO:0000256" key="8">
    <source>
        <dbReference type="PROSITE-ProRule" id="PRU00282"/>
    </source>
</evidence>
<keyword evidence="4 8" id="KW-0812">Transmembrane</keyword>
<organism evidence="11 12">
    <name type="scientific">Spinacia oleracea</name>
    <name type="common">Spinach</name>
    <dbReference type="NCBI Taxonomy" id="3562"/>
    <lineage>
        <taxon>Eukaryota</taxon>
        <taxon>Viridiplantae</taxon>
        <taxon>Streptophyta</taxon>
        <taxon>Embryophyta</taxon>
        <taxon>Tracheophyta</taxon>
        <taxon>Spermatophyta</taxon>
        <taxon>Magnoliopsida</taxon>
        <taxon>eudicotyledons</taxon>
        <taxon>Gunneridae</taxon>
        <taxon>Pentapetalae</taxon>
        <taxon>Caryophyllales</taxon>
        <taxon>Chenopodiaceae</taxon>
        <taxon>Chenopodioideae</taxon>
        <taxon>Anserineae</taxon>
        <taxon>Spinacia</taxon>
    </lineage>
</organism>
<feature type="transmembrane region" description="Helical" evidence="10">
    <location>
        <begin position="149"/>
        <end position="168"/>
    </location>
</feature>
<evidence type="ECO:0000256" key="6">
    <source>
        <dbReference type="ARBA" id="ARBA00022989"/>
    </source>
</evidence>
<evidence type="ECO:0000256" key="2">
    <source>
        <dbReference type="ARBA" id="ARBA00006375"/>
    </source>
</evidence>